<evidence type="ECO:0000256" key="1">
    <source>
        <dbReference type="SAM" id="MobiDB-lite"/>
    </source>
</evidence>
<dbReference type="Pfam" id="PF20410">
    <property type="entry name" value="X-Tfes_XVIPCD"/>
    <property type="match status" value="1"/>
</dbReference>
<accession>A0ABW0JWV0</accession>
<comment type="caution">
    <text evidence="4">The sequence shown here is derived from an EMBL/GenBank/DDBJ whole genome shotgun (WGS) entry which is preliminary data.</text>
</comment>
<name>A0ABW0JWV0_9GAMM</name>
<keyword evidence="5" id="KW-1185">Reference proteome</keyword>
<dbReference type="SUPFAM" id="SSF55166">
    <property type="entry name" value="Hedgehog/DD-peptidase"/>
    <property type="match status" value="1"/>
</dbReference>
<evidence type="ECO:0000259" key="2">
    <source>
        <dbReference type="Pfam" id="PF13539"/>
    </source>
</evidence>
<gene>
    <name evidence="4" type="ORF">ACFPK0_07720</name>
</gene>
<feature type="compositionally biased region" description="Polar residues" evidence="1">
    <location>
        <begin position="159"/>
        <end position="168"/>
    </location>
</feature>
<sequence>MTDTHHGTTTQLVPVTLSGMGHTYLDQSMVPKVNAFIANARAHGVSLHFNSAFRTPEHQERLHHDPNAITPATHSLHSAGFAVDVNYSTVSEAQREIIRTAAHNAGLSWGGNFHRRDPPHFYVDPPIDRNTAIANATRQYNELTGRHRSRAPEHHDAPTHQQNAQQASPGYPAPGTSAQVSPRLDEASHPDHTLFQQAYAGVKKIDAERGRASDRISKNLAGALAVEAKSQGLKQIDSVVLSDDGSKAFAAEQPMLGVVTKVANVDTVRAVNMSIEQSTQQMAQVNQTLQQQGQHRAQQMAQQGNLQVTVTQNVSCMG</sequence>
<dbReference type="Proteomes" id="UP001596018">
    <property type="component" value="Unassembled WGS sequence"/>
</dbReference>
<dbReference type="Pfam" id="PF13539">
    <property type="entry name" value="Peptidase_M15_4"/>
    <property type="match status" value="1"/>
</dbReference>
<feature type="region of interest" description="Disordered" evidence="1">
    <location>
        <begin position="146"/>
        <end position="186"/>
    </location>
</feature>
<evidence type="ECO:0000313" key="5">
    <source>
        <dbReference type="Proteomes" id="UP001596018"/>
    </source>
</evidence>
<feature type="domain" description="Peptidase M15C" evidence="2">
    <location>
        <begin position="73"/>
        <end position="121"/>
    </location>
</feature>
<evidence type="ECO:0000259" key="3">
    <source>
        <dbReference type="Pfam" id="PF20410"/>
    </source>
</evidence>
<dbReference type="Gene3D" id="3.30.1380.10">
    <property type="match status" value="1"/>
</dbReference>
<dbReference type="InterPro" id="IPR046519">
    <property type="entry name" value="X-Tfes_XVIPCD"/>
</dbReference>
<dbReference type="EMBL" id="JBHSMM010000001">
    <property type="protein sequence ID" value="MFC5439896.1"/>
    <property type="molecule type" value="Genomic_DNA"/>
</dbReference>
<evidence type="ECO:0000313" key="4">
    <source>
        <dbReference type="EMBL" id="MFC5439896.1"/>
    </source>
</evidence>
<protein>
    <submittedName>
        <fullName evidence="4">XVIPCD domain-containing protein</fullName>
    </submittedName>
</protein>
<dbReference type="InterPro" id="IPR009045">
    <property type="entry name" value="Zn_M74/Hedgehog-like"/>
</dbReference>
<proteinExistence type="predicted"/>
<dbReference type="InterPro" id="IPR039561">
    <property type="entry name" value="Peptidase_M15C"/>
</dbReference>
<dbReference type="RefSeq" id="WP_156458941.1">
    <property type="nucleotide sequence ID" value="NZ_JALBWS010000014.1"/>
</dbReference>
<organism evidence="4 5">
    <name type="scientific">Rhodanobacter ginsenosidimutans</name>
    <dbReference type="NCBI Taxonomy" id="490571"/>
    <lineage>
        <taxon>Bacteria</taxon>
        <taxon>Pseudomonadati</taxon>
        <taxon>Pseudomonadota</taxon>
        <taxon>Gammaproteobacteria</taxon>
        <taxon>Lysobacterales</taxon>
        <taxon>Rhodanobacteraceae</taxon>
        <taxon>Rhodanobacter</taxon>
    </lineage>
</organism>
<feature type="domain" description="X-Tfes XVIPCD" evidence="3">
    <location>
        <begin position="185"/>
        <end position="284"/>
    </location>
</feature>
<reference evidence="5" key="1">
    <citation type="journal article" date="2019" name="Int. J. Syst. Evol. Microbiol.">
        <title>The Global Catalogue of Microorganisms (GCM) 10K type strain sequencing project: providing services to taxonomists for standard genome sequencing and annotation.</title>
        <authorList>
            <consortium name="The Broad Institute Genomics Platform"/>
            <consortium name="The Broad Institute Genome Sequencing Center for Infectious Disease"/>
            <person name="Wu L."/>
            <person name="Ma J."/>
        </authorList>
    </citation>
    <scope>NUCLEOTIDE SEQUENCE [LARGE SCALE GENOMIC DNA]</scope>
    <source>
        <strain evidence="5">KACC 12822</strain>
    </source>
</reference>